<sequence length="360" mass="40899">MNGPDILASLREELAKQLQFYPPPIPHPLEISPWLAMALLQKAIRRGHQKFALQAAATLLRQSHEGFWRRVGSIAFEDIGVADLDTVSLVMASLAGKTFRAKIGGEWRVASYLVERMCLAPKCRAADDLLMVAERHPAYERCRLGLTYSTMPELLRIADSNAPLPKRALALWYAVGTDRCPSSHLRTRRGDPQTVFDAMCETSYPHTLIEVAREGFRRTSQVLCPLVILISVLKPAEPTAVEDDGFPPATMCGVVPSWALDRYSREGRRALQRLLRRDCQTARWVRRHIPSSQQVNFLGDILFAVEGERLLNHYRWPVADELRRTWEIECQGPHCPDATEIILLLRADIWLLNEERQHVL</sequence>
<dbReference type="EMBL" id="JAMYQB010000003">
    <property type="protein sequence ID" value="MER9403663.1"/>
    <property type="molecule type" value="Genomic_DNA"/>
</dbReference>
<evidence type="ECO:0000313" key="1">
    <source>
        <dbReference type="EMBL" id="MER9403663.1"/>
    </source>
</evidence>
<proteinExistence type="predicted"/>
<keyword evidence="2" id="KW-1185">Reference proteome</keyword>
<protein>
    <recommendedName>
        <fullName evidence="3">HEAT repeat domain-containing protein</fullName>
    </recommendedName>
</protein>
<evidence type="ECO:0008006" key="3">
    <source>
        <dbReference type="Google" id="ProtNLM"/>
    </source>
</evidence>
<dbReference type="SUPFAM" id="SSF48019">
    <property type="entry name" value="post-AAA+ oligomerization domain-like"/>
    <property type="match status" value="1"/>
</dbReference>
<dbReference type="InterPro" id="IPR008921">
    <property type="entry name" value="DNA_pol3_clamp-load_cplx_C"/>
</dbReference>
<comment type="caution">
    <text evidence="1">The sequence shown here is derived from an EMBL/GenBank/DDBJ whole genome shotgun (WGS) entry which is preliminary data.</text>
</comment>
<dbReference type="RefSeq" id="WP_352556756.1">
    <property type="nucleotide sequence ID" value="NZ_JAMYQB010000003.1"/>
</dbReference>
<accession>A0ABV1YV81</accession>
<dbReference type="Gene3D" id="1.20.272.10">
    <property type="match status" value="1"/>
</dbReference>
<reference evidence="1 2" key="1">
    <citation type="journal article" date="2024" name="Proc. Natl. Acad. Sci. U.S.A.">
        <title>The evolutionary genomics of adaptation to stress in wild rhizobium bacteria.</title>
        <authorList>
            <person name="Kehlet-Delgado H."/>
            <person name="Montoya A.P."/>
            <person name="Jensen K.T."/>
            <person name="Wendlandt C.E."/>
            <person name="Dexheimer C."/>
            <person name="Roberts M."/>
            <person name="Torres Martinez L."/>
            <person name="Friesen M.L."/>
            <person name="Griffitts J.S."/>
            <person name="Porter S.S."/>
        </authorList>
    </citation>
    <scope>NUCLEOTIDE SEQUENCE [LARGE SCALE GENOMIC DNA]</scope>
    <source>
        <strain evidence="1 2">M0641</strain>
    </source>
</reference>
<gene>
    <name evidence="1" type="ORF">NKI36_06325</name>
</gene>
<organism evidence="1 2">
    <name type="scientific">Mesorhizobium caraganae</name>
    <dbReference type="NCBI Taxonomy" id="483206"/>
    <lineage>
        <taxon>Bacteria</taxon>
        <taxon>Pseudomonadati</taxon>
        <taxon>Pseudomonadota</taxon>
        <taxon>Alphaproteobacteria</taxon>
        <taxon>Hyphomicrobiales</taxon>
        <taxon>Phyllobacteriaceae</taxon>
        <taxon>Mesorhizobium</taxon>
    </lineage>
</organism>
<name>A0ABV1YV81_9HYPH</name>
<evidence type="ECO:0000313" key="2">
    <source>
        <dbReference type="Proteomes" id="UP001433071"/>
    </source>
</evidence>
<dbReference type="Proteomes" id="UP001433071">
    <property type="component" value="Unassembled WGS sequence"/>
</dbReference>